<dbReference type="AlphaFoldDB" id="A0A1I1XQC8"/>
<accession>A0A1I1XQC8</accession>
<feature type="domain" description="Pyrroline-5-carboxylate reductase catalytic N-terminal" evidence="2">
    <location>
        <begin position="2"/>
        <end position="93"/>
    </location>
</feature>
<dbReference type="RefSeq" id="WP_091184652.1">
    <property type="nucleotide sequence ID" value="NZ_FOMT01000002.1"/>
</dbReference>
<dbReference type="Pfam" id="PF03807">
    <property type="entry name" value="F420_oxidored"/>
    <property type="match status" value="1"/>
</dbReference>
<evidence type="ECO:0000313" key="4">
    <source>
        <dbReference type="Proteomes" id="UP000198855"/>
    </source>
</evidence>
<dbReference type="InterPro" id="IPR051267">
    <property type="entry name" value="STEAP_metalloreductase"/>
</dbReference>
<protein>
    <recommendedName>
        <fullName evidence="2">Pyrroline-5-carboxylate reductase catalytic N-terminal domain-containing protein</fullName>
    </recommendedName>
</protein>
<keyword evidence="1" id="KW-0560">Oxidoreductase</keyword>
<evidence type="ECO:0000256" key="1">
    <source>
        <dbReference type="ARBA" id="ARBA00023002"/>
    </source>
</evidence>
<dbReference type="Proteomes" id="UP000198855">
    <property type="component" value="Unassembled WGS sequence"/>
</dbReference>
<dbReference type="STRING" id="1045775.SAMN05216378_2240"/>
<evidence type="ECO:0000259" key="2">
    <source>
        <dbReference type="Pfam" id="PF03807"/>
    </source>
</evidence>
<dbReference type="SUPFAM" id="SSF51735">
    <property type="entry name" value="NAD(P)-binding Rossmann-fold domains"/>
    <property type="match status" value="1"/>
</dbReference>
<dbReference type="PANTHER" id="PTHR14239:SF10">
    <property type="entry name" value="REDUCTASE"/>
    <property type="match status" value="1"/>
</dbReference>
<dbReference type="EMBL" id="FOMT01000002">
    <property type="protein sequence ID" value="SFE07760.1"/>
    <property type="molecule type" value="Genomic_DNA"/>
</dbReference>
<organism evidence="3 4">
    <name type="scientific">Paenibacillus catalpae</name>
    <dbReference type="NCBI Taxonomy" id="1045775"/>
    <lineage>
        <taxon>Bacteria</taxon>
        <taxon>Bacillati</taxon>
        <taxon>Bacillota</taxon>
        <taxon>Bacilli</taxon>
        <taxon>Bacillales</taxon>
        <taxon>Paenibacillaceae</taxon>
        <taxon>Paenibacillus</taxon>
    </lineage>
</organism>
<sequence length="199" mass="21144">MKIASIGSGNMGGTLGKRWAAFGHQVMFGSRDPHSERMKLLLQVAGDNAQAGTVKEAVTFAEVILLAVLPGDVERTLAQAGDLDGKILINCTNRYDGMSADLEVRHLARNARVVRAFHTLPWEVLASPRYETGLATAFLSGDDPAAVTAVAKLAADIGLDPVDVSGSDAMAKVEVAIGTLWSVLAPKFGREYSLAVLRR</sequence>
<proteinExistence type="predicted"/>
<dbReference type="InterPro" id="IPR028939">
    <property type="entry name" value="P5C_Rdtase_cat_N"/>
</dbReference>
<dbReference type="GO" id="GO:0016491">
    <property type="term" value="F:oxidoreductase activity"/>
    <property type="evidence" value="ECO:0007669"/>
    <property type="project" value="UniProtKB-KW"/>
</dbReference>
<keyword evidence="4" id="KW-1185">Reference proteome</keyword>
<name>A0A1I1XQC8_9BACL</name>
<evidence type="ECO:0000313" key="3">
    <source>
        <dbReference type="EMBL" id="SFE07760.1"/>
    </source>
</evidence>
<reference evidence="4" key="1">
    <citation type="submission" date="2016-10" db="EMBL/GenBank/DDBJ databases">
        <authorList>
            <person name="Varghese N."/>
            <person name="Submissions S."/>
        </authorList>
    </citation>
    <scope>NUCLEOTIDE SEQUENCE [LARGE SCALE GENOMIC DNA]</scope>
    <source>
        <strain evidence="4">CGMCC 1.10784</strain>
    </source>
</reference>
<dbReference type="OrthoDB" id="9786864at2"/>
<dbReference type="InterPro" id="IPR036291">
    <property type="entry name" value="NAD(P)-bd_dom_sf"/>
</dbReference>
<dbReference type="PANTHER" id="PTHR14239">
    <property type="entry name" value="DUDULIN-RELATED"/>
    <property type="match status" value="1"/>
</dbReference>
<dbReference type="Gene3D" id="3.40.50.720">
    <property type="entry name" value="NAD(P)-binding Rossmann-like Domain"/>
    <property type="match status" value="1"/>
</dbReference>
<gene>
    <name evidence="3" type="ORF">SAMN05216378_2240</name>
</gene>